<proteinExistence type="predicted"/>
<dbReference type="AlphaFoldDB" id="A0A0C3QBQ6"/>
<protein>
    <submittedName>
        <fullName evidence="1">Uncharacterized protein</fullName>
    </submittedName>
</protein>
<reference evidence="1 2" key="1">
    <citation type="submission" date="2014-04" db="EMBL/GenBank/DDBJ databases">
        <authorList>
            <consortium name="DOE Joint Genome Institute"/>
            <person name="Kuo A."/>
            <person name="Girlanda M."/>
            <person name="Perotto S."/>
            <person name="Kohler A."/>
            <person name="Nagy L.G."/>
            <person name="Floudas D."/>
            <person name="Copeland A."/>
            <person name="Barry K.W."/>
            <person name="Cichocki N."/>
            <person name="Veneault-Fourrey C."/>
            <person name="LaButti K."/>
            <person name="Lindquist E.A."/>
            <person name="Lipzen A."/>
            <person name="Lundell T."/>
            <person name="Morin E."/>
            <person name="Murat C."/>
            <person name="Sun H."/>
            <person name="Tunlid A."/>
            <person name="Henrissat B."/>
            <person name="Grigoriev I.V."/>
            <person name="Hibbett D.S."/>
            <person name="Martin F."/>
            <person name="Nordberg H.P."/>
            <person name="Cantor M.N."/>
            <person name="Hua S.X."/>
        </authorList>
    </citation>
    <scope>NUCLEOTIDE SEQUENCE [LARGE SCALE GENOMIC DNA]</scope>
    <source>
        <strain evidence="1 2">MUT 4182</strain>
    </source>
</reference>
<dbReference type="HOGENOM" id="CLU_1351836_0_0_1"/>
<name>A0A0C3QBQ6_9AGAM</name>
<gene>
    <name evidence="1" type="ORF">M407DRAFT_243174</name>
</gene>
<sequence>MSLLYSRITGYLCIHSASGRSEIPNDWINYIEESPGFDVVVNMGRANLGSAWASITDLLKSVGITKPVDLKLIGSDGPNFPPQTLCDWPFITGIETGDHYNAEGLLEYLSRPKSTVPNADGETMGLEWYCADLDKLILGNWVRGGDLPAQDIMYQFFEARYGLDITQKNQTVKKNTPLQAGKLVLPSKISQFVLDEFPVLEYV</sequence>
<organism evidence="1 2">
    <name type="scientific">Tulasnella calospora MUT 4182</name>
    <dbReference type="NCBI Taxonomy" id="1051891"/>
    <lineage>
        <taxon>Eukaryota</taxon>
        <taxon>Fungi</taxon>
        <taxon>Dikarya</taxon>
        <taxon>Basidiomycota</taxon>
        <taxon>Agaricomycotina</taxon>
        <taxon>Agaricomycetes</taxon>
        <taxon>Cantharellales</taxon>
        <taxon>Tulasnellaceae</taxon>
        <taxon>Tulasnella</taxon>
    </lineage>
</organism>
<keyword evidence="2" id="KW-1185">Reference proteome</keyword>
<evidence type="ECO:0000313" key="1">
    <source>
        <dbReference type="EMBL" id="KIO27975.1"/>
    </source>
</evidence>
<evidence type="ECO:0000313" key="2">
    <source>
        <dbReference type="Proteomes" id="UP000054248"/>
    </source>
</evidence>
<dbReference type="Proteomes" id="UP000054248">
    <property type="component" value="Unassembled WGS sequence"/>
</dbReference>
<feature type="non-terminal residue" evidence="1">
    <location>
        <position position="203"/>
    </location>
</feature>
<reference evidence="2" key="2">
    <citation type="submission" date="2015-01" db="EMBL/GenBank/DDBJ databases">
        <title>Evolutionary Origins and Diversification of the Mycorrhizal Mutualists.</title>
        <authorList>
            <consortium name="DOE Joint Genome Institute"/>
            <consortium name="Mycorrhizal Genomics Consortium"/>
            <person name="Kohler A."/>
            <person name="Kuo A."/>
            <person name="Nagy L.G."/>
            <person name="Floudas D."/>
            <person name="Copeland A."/>
            <person name="Barry K.W."/>
            <person name="Cichocki N."/>
            <person name="Veneault-Fourrey C."/>
            <person name="LaButti K."/>
            <person name="Lindquist E.A."/>
            <person name="Lipzen A."/>
            <person name="Lundell T."/>
            <person name="Morin E."/>
            <person name="Murat C."/>
            <person name="Riley R."/>
            <person name="Ohm R."/>
            <person name="Sun H."/>
            <person name="Tunlid A."/>
            <person name="Henrissat B."/>
            <person name="Grigoriev I.V."/>
            <person name="Hibbett D.S."/>
            <person name="Martin F."/>
        </authorList>
    </citation>
    <scope>NUCLEOTIDE SEQUENCE [LARGE SCALE GENOMIC DNA]</scope>
    <source>
        <strain evidence="2">MUT 4182</strain>
    </source>
</reference>
<accession>A0A0C3QBQ6</accession>
<dbReference type="OrthoDB" id="3191059at2759"/>
<dbReference type="EMBL" id="KN823000">
    <property type="protein sequence ID" value="KIO27975.1"/>
    <property type="molecule type" value="Genomic_DNA"/>
</dbReference>